<proteinExistence type="predicted"/>
<evidence type="ECO:0000313" key="1">
    <source>
        <dbReference type="EMBL" id="TCK83207.1"/>
    </source>
</evidence>
<keyword evidence="2" id="KW-1185">Reference proteome</keyword>
<evidence type="ECO:0000313" key="2">
    <source>
        <dbReference type="Proteomes" id="UP000294616"/>
    </source>
</evidence>
<dbReference type="Proteomes" id="UP000294616">
    <property type="component" value="Unassembled WGS sequence"/>
</dbReference>
<organism evidence="1 2">
    <name type="scientific">Albibacterium bauzanense</name>
    <dbReference type="NCBI Taxonomy" id="653929"/>
    <lineage>
        <taxon>Bacteria</taxon>
        <taxon>Pseudomonadati</taxon>
        <taxon>Bacteroidota</taxon>
        <taxon>Sphingobacteriia</taxon>
        <taxon>Sphingobacteriales</taxon>
        <taxon>Sphingobacteriaceae</taxon>
        <taxon>Albibacterium</taxon>
    </lineage>
</organism>
<dbReference type="PROSITE" id="PS51257">
    <property type="entry name" value="PROKAR_LIPOPROTEIN"/>
    <property type="match status" value="1"/>
</dbReference>
<name>A0A4R1LWP2_9SPHI</name>
<reference evidence="1 2" key="1">
    <citation type="submission" date="2019-03" db="EMBL/GenBank/DDBJ databases">
        <title>Genomic Encyclopedia of Archaeal and Bacterial Type Strains, Phase II (KMG-II): from individual species to whole genera.</title>
        <authorList>
            <person name="Goeker M."/>
        </authorList>
    </citation>
    <scope>NUCLEOTIDE SEQUENCE [LARGE SCALE GENOMIC DNA]</scope>
    <source>
        <strain evidence="1 2">DSM 22554</strain>
    </source>
</reference>
<dbReference type="AlphaFoldDB" id="A0A4R1LWP2"/>
<protein>
    <recommendedName>
        <fullName evidence="3">YD repeat-containing protein</fullName>
    </recommendedName>
</protein>
<accession>A0A4R1LWP2</accession>
<comment type="caution">
    <text evidence="1">The sequence shown here is derived from an EMBL/GenBank/DDBJ whole genome shotgun (WGS) entry which is preliminary data.</text>
</comment>
<sequence length="252" mass="28587">MKIMKTTNFKMKTICAMIIGILAITGCSKDNSVEPNTPGSAEYMISEAWVDGKLQHSRTYDNKNRLKSVTMYEDDKVISTSEYHYNEKGLLVQTVIGPNNVSIINMEYDASDRPLKGTTIIDGKVVQNQNFTYPKNQTVITSVAVEGGTIIQTHSYDADGNVIEILTETGLFKVKSEFGDFDDKQPFDILYGHENQKHNPRYEKETWSTGEVTESIYEYKYNDAGYIIESSKINKKTNTLIEKVVYKLIKKN</sequence>
<gene>
    <name evidence="1" type="ORF">C8N28_1797</name>
</gene>
<evidence type="ECO:0008006" key="3">
    <source>
        <dbReference type="Google" id="ProtNLM"/>
    </source>
</evidence>
<dbReference type="Gene3D" id="2.180.10.10">
    <property type="entry name" value="RHS repeat-associated core"/>
    <property type="match status" value="1"/>
</dbReference>
<dbReference type="EMBL" id="SMGO01000002">
    <property type="protein sequence ID" value="TCK83207.1"/>
    <property type="molecule type" value="Genomic_DNA"/>
</dbReference>